<dbReference type="EMBL" id="JBBNAG010000003">
    <property type="protein sequence ID" value="KAK9147796.1"/>
    <property type="molecule type" value="Genomic_DNA"/>
</dbReference>
<keyword evidence="5" id="KW-1185">Reference proteome</keyword>
<protein>
    <recommendedName>
        <fullName evidence="3">Thioesterase domain-containing protein</fullName>
    </recommendedName>
</protein>
<proteinExistence type="inferred from homology"/>
<dbReference type="NCBIfam" id="TIGR00369">
    <property type="entry name" value="unchar_dom_1"/>
    <property type="match status" value="1"/>
</dbReference>
<feature type="domain" description="Thioesterase" evidence="3">
    <location>
        <begin position="77"/>
        <end position="153"/>
    </location>
</feature>
<evidence type="ECO:0000313" key="4">
    <source>
        <dbReference type="EMBL" id="KAK9147796.1"/>
    </source>
</evidence>
<dbReference type="PANTHER" id="PTHR21660:SF12">
    <property type="entry name" value="OS07G0462700 PROTEIN"/>
    <property type="match status" value="1"/>
</dbReference>
<dbReference type="SUPFAM" id="SSF54637">
    <property type="entry name" value="Thioesterase/thiol ester dehydrase-isomerase"/>
    <property type="match status" value="1"/>
</dbReference>
<dbReference type="InterPro" id="IPR029069">
    <property type="entry name" value="HotDog_dom_sf"/>
</dbReference>
<dbReference type="AlphaFoldDB" id="A0AAP0K8D6"/>
<dbReference type="Pfam" id="PF03061">
    <property type="entry name" value="4HBT"/>
    <property type="match status" value="1"/>
</dbReference>
<dbReference type="GO" id="GO:0047617">
    <property type="term" value="F:fatty acyl-CoA hydrolase activity"/>
    <property type="evidence" value="ECO:0007669"/>
    <property type="project" value="InterPro"/>
</dbReference>
<dbReference type="Proteomes" id="UP001419268">
    <property type="component" value="Unassembled WGS sequence"/>
</dbReference>
<keyword evidence="2" id="KW-0378">Hydrolase</keyword>
<dbReference type="CDD" id="cd03443">
    <property type="entry name" value="PaaI_thioesterase"/>
    <property type="match status" value="1"/>
</dbReference>
<organism evidence="4 5">
    <name type="scientific">Stephania cephalantha</name>
    <dbReference type="NCBI Taxonomy" id="152367"/>
    <lineage>
        <taxon>Eukaryota</taxon>
        <taxon>Viridiplantae</taxon>
        <taxon>Streptophyta</taxon>
        <taxon>Embryophyta</taxon>
        <taxon>Tracheophyta</taxon>
        <taxon>Spermatophyta</taxon>
        <taxon>Magnoliopsida</taxon>
        <taxon>Ranunculales</taxon>
        <taxon>Menispermaceae</taxon>
        <taxon>Menispermoideae</taxon>
        <taxon>Cissampelideae</taxon>
        <taxon>Stephania</taxon>
    </lineage>
</organism>
<comment type="caution">
    <text evidence="4">The sequence shown here is derived from an EMBL/GenBank/DDBJ whole genome shotgun (WGS) entry which is preliminary data.</text>
</comment>
<evidence type="ECO:0000256" key="1">
    <source>
        <dbReference type="ARBA" id="ARBA00008324"/>
    </source>
</evidence>
<reference evidence="4 5" key="1">
    <citation type="submission" date="2024-01" db="EMBL/GenBank/DDBJ databases">
        <title>Genome assemblies of Stephania.</title>
        <authorList>
            <person name="Yang L."/>
        </authorList>
    </citation>
    <scope>NUCLEOTIDE SEQUENCE [LARGE SCALE GENOMIC DNA]</scope>
    <source>
        <strain evidence="4">JXDWG</strain>
        <tissue evidence="4">Leaf</tissue>
    </source>
</reference>
<dbReference type="PANTHER" id="PTHR21660">
    <property type="entry name" value="THIOESTERASE SUPERFAMILY MEMBER-RELATED"/>
    <property type="match status" value="1"/>
</dbReference>
<dbReference type="Gene3D" id="3.10.129.10">
    <property type="entry name" value="Hotdog Thioesterase"/>
    <property type="match status" value="1"/>
</dbReference>
<comment type="similarity">
    <text evidence="1">Belongs to the thioesterase PaaI family.</text>
</comment>
<gene>
    <name evidence="4" type="ORF">Scep_006553</name>
</gene>
<dbReference type="InterPro" id="IPR006683">
    <property type="entry name" value="Thioestr_dom"/>
</dbReference>
<evidence type="ECO:0000256" key="2">
    <source>
        <dbReference type="ARBA" id="ARBA00022801"/>
    </source>
</evidence>
<evidence type="ECO:0000313" key="5">
    <source>
        <dbReference type="Proteomes" id="UP001419268"/>
    </source>
</evidence>
<dbReference type="InterPro" id="IPR039298">
    <property type="entry name" value="ACOT13"/>
</dbReference>
<accession>A0AAP0K8D6</accession>
<name>A0AAP0K8D6_9MAGN</name>
<dbReference type="InterPro" id="IPR003736">
    <property type="entry name" value="PAAI_dom"/>
</dbReference>
<sequence length="170" mass="18457">MAKDNQNSTTQNPSSWASSTHRFFQSVGTFGSIMPQSSSLKGLAYPDLIRELLKLHRIDRGRITSSVSVKPAFLNSFGSLHGGAVASIAQAIAEACARTVVAEDKEMFLGELATSYLSPARVNDEVEVEGVVVRSGRNVTVTSIEFRKKGTKQLLYTARATFYNTPVAKL</sequence>
<evidence type="ECO:0000259" key="3">
    <source>
        <dbReference type="Pfam" id="PF03061"/>
    </source>
</evidence>